<proteinExistence type="predicted"/>
<feature type="non-terminal residue" evidence="1">
    <location>
        <position position="32"/>
    </location>
</feature>
<name>X1LSM2_9ZZZZ</name>
<evidence type="ECO:0000313" key="1">
    <source>
        <dbReference type="EMBL" id="GAI22372.1"/>
    </source>
</evidence>
<organism evidence="1">
    <name type="scientific">marine sediment metagenome</name>
    <dbReference type="NCBI Taxonomy" id="412755"/>
    <lineage>
        <taxon>unclassified sequences</taxon>
        <taxon>metagenomes</taxon>
        <taxon>ecological metagenomes</taxon>
    </lineage>
</organism>
<accession>X1LSM2</accession>
<dbReference type="EMBL" id="BARV01022646">
    <property type="protein sequence ID" value="GAI22372.1"/>
    <property type="molecule type" value="Genomic_DNA"/>
</dbReference>
<gene>
    <name evidence="1" type="ORF">S06H3_37288</name>
</gene>
<dbReference type="AlphaFoldDB" id="X1LSM2"/>
<comment type="caution">
    <text evidence="1">The sequence shown here is derived from an EMBL/GenBank/DDBJ whole genome shotgun (WGS) entry which is preliminary data.</text>
</comment>
<reference evidence="1" key="1">
    <citation type="journal article" date="2014" name="Front. Microbiol.">
        <title>High frequency of phylogenetically diverse reductive dehalogenase-homologous genes in deep subseafloor sedimentary metagenomes.</title>
        <authorList>
            <person name="Kawai M."/>
            <person name="Futagami T."/>
            <person name="Toyoda A."/>
            <person name="Takaki Y."/>
            <person name="Nishi S."/>
            <person name="Hori S."/>
            <person name="Arai W."/>
            <person name="Tsubouchi T."/>
            <person name="Morono Y."/>
            <person name="Uchiyama I."/>
            <person name="Ito T."/>
            <person name="Fujiyama A."/>
            <person name="Inagaki F."/>
            <person name="Takami H."/>
        </authorList>
    </citation>
    <scope>NUCLEOTIDE SEQUENCE</scope>
    <source>
        <strain evidence="1">Expedition CK06-06</strain>
    </source>
</reference>
<protein>
    <submittedName>
        <fullName evidence="1">Uncharacterized protein</fullName>
    </submittedName>
</protein>
<sequence length="32" mass="3826">MLTEARDLWEQTSRIGHKAFPQDFKLGRDHLE</sequence>